<dbReference type="InterPro" id="IPR006631">
    <property type="entry name" value="DM4_12"/>
</dbReference>
<evidence type="ECO:0000313" key="1">
    <source>
        <dbReference type="EMBL" id="CAH1237733.1"/>
    </source>
</evidence>
<dbReference type="OrthoDB" id="6340174at2759"/>
<dbReference type="PANTHER" id="PTHR21398">
    <property type="entry name" value="AGAP007094-PA"/>
    <property type="match status" value="1"/>
</dbReference>
<accession>A0A9P0E0Z8</accession>
<protein>
    <submittedName>
        <fullName evidence="1">Uncharacterized protein</fullName>
    </submittedName>
</protein>
<dbReference type="SMART" id="SM00718">
    <property type="entry name" value="DM4_12"/>
    <property type="match status" value="1"/>
</dbReference>
<name>A0A9P0E0Z8_DIABA</name>
<evidence type="ECO:0000313" key="2">
    <source>
        <dbReference type="Proteomes" id="UP001153709"/>
    </source>
</evidence>
<proteinExistence type="predicted"/>
<sequence>LVADGYVCRFTGDLVMLKLLWLWIIVLTEYNEYVSSQEVLNPYFQFTGGSDPFMGILVTVAVPVEAGTPGEVLLSTLLEANYVIPSNQTRFTYPPDFPTAASGRMFLYELFKRKIEDFGFSGKNCLLRAICESAQMSSQHTGLLGDILHILLTPSSSKMEKELVEYEEAEHQGKQNTCEKYYKKCPHSILDSITRVTNVVDYEATKYFSKNIVKLF</sequence>
<dbReference type="PANTHER" id="PTHR21398:SF22">
    <property type="entry name" value="IP12060P-RELATED"/>
    <property type="match status" value="1"/>
</dbReference>
<dbReference type="EMBL" id="OU898276">
    <property type="protein sequence ID" value="CAH1237733.1"/>
    <property type="molecule type" value="Genomic_DNA"/>
</dbReference>
<keyword evidence="2" id="KW-1185">Reference proteome</keyword>
<dbReference type="Proteomes" id="UP001153709">
    <property type="component" value="Chromosome 1"/>
</dbReference>
<organism evidence="1 2">
    <name type="scientific">Diabrotica balteata</name>
    <name type="common">Banded cucumber beetle</name>
    <dbReference type="NCBI Taxonomy" id="107213"/>
    <lineage>
        <taxon>Eukaryota</taxon>
        <taxon>Metazoa</taxon>
        <taxon>Ecdysozoa</taxon>
        <taxon>Arthropoda</taxon>
        <taxon>Hexapoda</taxon>
        <taxon>Insecta</taxon>
        <taxon>Pterygota</taxon>
        <taxon>Neoptera</taxon>
        <taxon>Endopterygota</taxon>
        <taxon>Coleoptera</taxon>
        <taxon>Polyphaga</taxon>
        <taxon>Cucujiformia</taxon>
        <taxon>Chrysomeloidea</taxon>
        <taxon>Chrysomelidae</taxon>
        <taxon>Galerucinae</taxon>
        <taxon>Diabroticina</taxon>
        <taxon>Diabroticites</taxon>
        <taxon>Diabrotica</taxon>
    </lineage>
</organism>
<gene>
    <name evidence="1" type="ORF">DIABBA_LOCUS2094</name>
</gene>
<dbReference type="AlphaFoldDB" id="A0A9P0E0Z8"/>
<dbReference type="Pfam" id="PF07841">
    <property type="entry name" value="DM4_12"/>
    <property type="match status" value="1"/>
</dbReference>
<feature type="non-terminal residue" evidence="1">
    <location>
        <position position="1"/>
    </location>
</feature>
<reference evidence="1" key="1">
    <citation type="submission" date="2022-01" db="EMBL/GenBank/DDBJ databases">
        <authorList>
            <person name="King R."/>
        </authorList>
    </citation>
    <scope>NUCLEOTIDE SEQUENCE</scope>
</reference>